<accession>A0A3R7LZK3</accession>
<reference evidence="2 3" key="1">
    <citation type="submission" date="2018-04" db="EMBL/GenBank/DDBJ databases">
        <authorList>
            <person name="Zhang X."/>
            <person name="Yuan J."/>
            <person name="Li F."/>
            <person name="Xiang J."/>
        </authorList>
    </citation>
    <scope>NUCLEOTIDE SEQUENCE [LARGE SCALE GENOMIC DNA]</scope>
    <source>
        <tissue evidence="2">Muscle</tissue>
    </source>
</reference>
<dbReference type="Gene3D" id="2.80.10.50">
    <property type="match status" value="2"/>
</dbReference>
<dbReference type="InterPro" id="IPR031161">
    <property type="entry name" value="Peptidase_M60_dom"/>
</dbReference>
<dbReference type="Gene3D" id="3.40.390.80">
    <property type="entry name" value="Peptidase M60, enhancin-like domain 2"/>
    <property type="match status" value="1"/>
</dbReference>
<reference evidence="2 3" key="2">
    <citation type="submission" date="2019-01" db="EMBL/GenBank/DDBJ databases">
        <title>The decoding of complex shrimp genome reveals the adaptation for benthos swimmer, frequently molting mechanism and breeding impact on genome.</title>
        <authorList>
            <person name="Sun Y."/>
            <person name="Gao Y."/>
            <person name="Yu Y."/>
        </authorList>
    </citation>
    <scope>NUCLEOTIDE SEQUENCE [LARGE SCALE GENOMIC DNA]</scope>
    <source>
        <tissue evidence="2">Muscle</tissue>
    </source>
</reference>
<dbReference type="Pfam" id="PF13402">
    <property type="entry name" value="Peptidase_M60"/>
    <property type="match status" value="1"/>
</dbReference>
<dbReference type="PANTHER" id="PTHR15730:SF5">
    <property type="entry name" value="SI:CH211-210B2.2-RELATED"/>
    <property type="match status" value="1"/>
</dbReference>
<dbReference type="SUPFAM" id="SSF50370">
    <property type="entry name" value="Ricin B-like lectins"/>
    <property type="match status" value="2"/>
</dbReference>
<dbReference type="InterPro" id="IPR051244">
    <property type="entry name" value="TCAF"/>
</dbReference>
<dbReference type="InterPro" id="IPR035992">
    <property type="entry name" value="Ricin_B-like_lectins"/>
</dbReference>
<comment type="caution">
    <text evidence="2">The sequence shown here is derived from an EMBL/GenBank/DDBJ whole genome shotgun (WGS) entry which is preliminary data.</text>
</comment>
<dbReference type="Pfam" id="PF17291">
    <property type="entry name" value="M60-like_N"/>
    <property type="match status" value="1"/>
</dbReference>
<feature type="domain" description="Peptidase M60" evidence="1">
    <location>
        <begin position="359"/>
        <end position="658"/>
    </location>
</feature>
<keyword evidence="3" id="KW-1185">Reference proteome</keyword>
<dbReference type="OrthoDB" id="10260387at2759"/>
<dbReference type="InterPro" id="IPR042279">
    <property type="entry name" value="Pep_M60_3"/>
</dbReference>
<dbReference type="EMBL" id="QCYY01003471">
    <property type="protein sequence ID" value="ROT63227.1"/>
    <property type="molecule type" value="Genomic_DNA"/>
</dbReference>
<evidence type="ECO:0000259" key="1">
    <source>
        <dbReference type="PROSITE" id="PS51723"/>
    </source>
</evidence>
<dbReference type="PANTHER" id="PTHR15730">
    <property type="entry name" value="EXPERIMENTAL AUTOIMMUNE PROSTATITIS ANTIGEN 2-RELATED"/>
    <property type="match status" value="1"/>
</dbReference>
<name>A0A3R7LZK3_PENVA</name>
<dbReference type="AlphaFoldDB" id="A0A3R7LZK3"/>
<sequence length="748" mass="83203">MTICQHLPLWLSGNSGRLCSAAKTRDGEAVYLVNQSSNTCLSVTEGSSPDDAVVAMAPFSGALSQQWLRAGGQWLWGANPAFCLVPVDGTNDVGLGDANASSVSWSYDEASRIVVGSDALDVPLEEPRTRVILSPANDDVTQKWTVDLVSPEEPEYLINQSSKTCLGVRKGSTPGTAEVGMLNGNGLEEEQWFSAGDSWQWGGDRSYCLGPDYDARTVILEDSSTSSSVWYMDESERLRIGDYALNVPLHTPKTTVVLASPNDTKHQKWWKFSDLKTSLEGTEPPVYPFPGSDETSYNHEISRGLVNMLTPKSDPLPHPRDVLTFPGTVSPETPRVTKNVLLNLSVLGHDRDFRMVVPKDWQATDLYVPEGDLCQIILSEHLTTDQALQITARIGAHTDKLNPHSGTVENKKFKRMPVVSEVFNLFPGVNEIRSQYGGNLIFVFTEGENFMVNAEVRNVVEAPYFRHGVTSVEDWEAIKTRDAPHAVLESDKCVVVVPSSAAQELTDPGQLMTRYEEVLAMESYAAGFDGAEASPRGKYWLVGDLQISGGVAHSGFPVMFNRQSNDIANLETPYNWVTWHELGHNHQQGPYWCKAYGTESSVNLFSLYVQEQLFDADRLEEHNNYVTSADKVDGGMTFDEGDVWDRLVFLMEIKHAFPEGWQMFRQLFRTTRALSDDEADYLTKVVQRQIDHVYKTLSKIVGYDLVLTYERWGLGLSQTAKEEIQLLGLEKAPGDLSHRPPFAGKKQK</sequence>
<dbReference type="InterPro" id="IPR035423">
    <property type="entry name" value="M60-like_N"/>
</dbReference>
<evidence type="ECO:0000313" key="2">
    <source>
        <dbReference type="EMBL" id="ROT63227.1"/>
    </source>
</evidence>
<dbReference type="Gene3D" id="2.60.120.1250">
    <property type="entry name" value="Peptidase M60, enhancin-like domain 1"/>
    <property type="match status" value="1"/>
</dbReference>
<dbReference type="Gene3D" id="1.10.390.30">
    <property type="entry name" value="Peptidase M60, enhancin-like domain 3"/>
    <property type="match status" value="1"/>
</dbReference>
<gene>
    <name evidence="2" type="ORF">C7M84_018881</name>
</gene>
<dbReference type="Proteomes" id="UP000283509">
    <property type="component" value="Unassembled WGS sequence"/>
</dbReference>
<proteinExistence type="predicted"/>
<dbReference type="CDD" id="cd00161">
    <property type="entry name" value="beta-trefoil_Ricin-like"/>
    <property type="match status" value="2"/>
</dbReference>
<dbReference type="PROSITE" id="PS51723">
    <property type="entry name" value="PEPTIDASE_M60"/>
    <property type="match status" value="1"/>
</dbReference>
<dbReference type="SMART" id="SM01276">
    <property type="entry name" value="M60-like"/>
    <property type="match status" value="1"/>
</dbReference>
<organism evidence="2 3">
    <name type="scientific">Penaeus vannamei</name>
    <name type="common">Whiteleg shrimp</name>
    <name type="synonym">Litopenaeus vannamei</name>
    <dbReference type="NCBI Taxonomy" id="6689"/>
    <lineage>
        <taxon>Eukaryota</taxon>
        <taxon>Metazoa</taxon>
        <taxon>Ecdysozoa</taxon>
        <taxon>Arthropoda</taxon>
        <taxon>Crustacea</taxon>
        <taxon>Multicrustacea</taxon>
        <taxon>Malacostraca</taxon>
        <taxon>Eumalacostraca</taxon>
        <taxon>Eucarida</taxon>
        <taxon>Decapoda</taxon>
        <taxon>Dendrobranchiata</taxon>
        <taxon>Penaeoidea</taxon>
        <taxon>Penaeidae</taxon>
        <taxon>Penaeus</taxon>
    </lineage>
</organism>
<protein>
    <recommendedName>
        <fullName evidence="1">Peptidase M60 domain-containing protein</fullName>
    </recommendedName>
</protein>
<evidence type="ECO:0000313" key="3">
    <source>
        <dbReference type="Proteomes" id="UP000283509"/>
    </source>
</evidence>